<dbReference type="Pfam" id="PF13640">
    <property type="entry name" value="2OG-FeII_Oxy_3"/>
    <property type="match status" value="1"/>
</dbReference>
<proteinExistence type="predicted"/>
<keyword evidence="2" id="KW-0479">Metal-binding</keyword>
<evidence type="ECO:0000256" key="6">
    <source>
        <dbReference type="SAM" id="MobiDB-lite"/>
    </source>
</evidence>
<dbReference type="InParanoid" id="A0A2J6TC69"/>
<dbReference type="InterPro" id="IPR045054">
    <property type="entry name" value="P4HA-like"/>
</dbReference>
<dbReference type="GO" id="GO:0004656">
    <property type="term" value="F:procollagen-proline 4-dioxygenase activity"/>
    <property type="evidence" value="ECO:0007669"/>
    <property type="project" value="TreeGrafter"/>
</dbReference>
<dbReference type="PROSITE" id="PS51471">
    <property type="entry name" value="FE2OG_OXY"/>
    <property type="match status" value="1"/>
</dbReference>
<dbReference type="InterPro" id="IPR044862">
    <property type="entry name" value="Pro_4_hyd_alph_FE2OG_OXY"/>
</dbReference>
<dbReference type="OrthoDB" id="420380at2759"/>
<name>A0A2J6TC69_9HELO</name>
<dbReference type="EMBL" id="KZ613788">
    <property type="protein sequence ID" value="PMD60593.1"/>
    <property type="molecule type" value="Genomic_DNA"/>
</dbReference>
<evidence type="ECO:0000256" key="3">
    <source>
        <dbReference type="ARBA" id="ARBA00022964"/>
    </source>
</evidence>
<feature type="region of interest" description="Disordered" evidence="6">
    <location>
        <begin position="1"/>
        <end position="21"/>
    </location>
</feature>
<reference evidence="8 9" key="1">
    <citation type="submission" date="2016-04" db="EMBL/GenBank/DDBJ databases">
        <title>A degradative enzymes factory behind the ericoid mycorrhizal symbiosis.</title>
        <authorList>
            <consortium name="DOE Joint Genome Institute"/>
            <person name="Martino E."/>
            <person name="Morin E."/>
            <person name="Grelet G."/>
            <person name="Kuo A."/>
            <person name="Kohler A."/>
            <person name="Daghino S."/>
            <person name="Barry K."/>
            <person name="Choi C."/>
            <person name="Cichocki N."/>
            <person name="Clum A."/>
            <person name="Copeland A."/>
            <person name="Hainaut M."/>
            <person name="Haridas S."/>
            <person name="Labutti K."/>
            <person name="Lindquist E."/>
            <person name="Lipzen A."/>
            <person name="Khouja H.-R."/>
            <person name="Murat C."/>
            <person name="Ohm R."/>
            <person name="Olson A."/>
            <person name="Spatafora J."/>
            <person name="Veneault-Fourrey C."/>
            <person name="Henrissat B."/>
            <person name="Grigoriev I."/>
            <person name="Martin F."/>
            <person name="Perotto S."/>
        </authorList>
    </citation>
    <scope>NUCLEOTIDE SEQUENCE [LARGE SCALE GENOMIC DNA]</scope>
    <source>
        <strain evidence="8 9">E</strain>
    </source>
</reference>
<dbReference type="SMART" id="SM00702">
    <property type="entry name" value="P4Hc"/>
    <property type="match status" value="1"/>
</dbReference>
<keyword evidence="3" id="KW-0223">Dioxygenase</keyword>
<feature type="compositionally biased region" description="Polar residues" evidence="6">
    <location>
        <begin position="1"/>
        <end position="10"/>
    </location>
</feature>
<evidence type="ECO:0000259" key="7">
    <source>
        <dbReference type="PROSITE" id="PS51471"/>
    </source>
</evidence>
<comment type="cofactor">
    <cofactor evidence="1">
        <name>L-ascorbate</name>
        <dbReference type="ChEBI" id="CHEBI:38290"/>
    </cofactor>
</comment>
<evidence type="ECO:0000313" key="9">
    <source>
        <dbReference type="Proteomes" id="UP000235371"/>
    </source>
</evidence>
<dbReference type="Gene3D" id="2.60.120.620">
    <property type="entry name" value="q2cbj1_9rhob like domain"/>
    <property type="match status" value="1"/>
</dbReference>
<dbReference type="GeneID" id="36591080"/>
<dbReference type="Proteomes" id="UP000235371">
    <property type="component" value="Unassembled WGS sequence"/>
</dbReference>
<dbReference type="PANTHER" id="PTHR10869:SF242">
    <property type="entry name" value="PROLYL 4-HYDROXYLASE ALPHA SUBUNIT DOMAIN-CONTAINING PROTEIN"/>
    <property type="match status" value="1"/>
</dbReference>
<dbReference type="GO" id="GO:0005783">
    <property type="term" value="C:endoplasmic reticulum"/>
    <property type="evidence" value="ECO:0007669"/>
    <property type="project" value="TreeGrafter"/>
</dbReference>
<dbReference type="STRING" id="1095630.A0A2J6TC69"/>
<keyword evidence="5" id="KW-0408">Iron</keyword>
<dbReference type="RefSeq" id="XP_024737497.1">
    <property type="nucleotide sequence ID" value="XM_024883003.1"/>
</dbReference>
<keyword evidence="4" id="KW-0560">Oxidoreductase</keyword>
<evidence type="ECO:0000256" key="2">
    <source>
        <dbReference type="ARBA" id="ARBA00022723"/>
    </source>
</evidence>
<evidence type="ECO:0000313" key="8">
    <source>
        <dbReference type="EMBL" id="PMD60593.1"/>
    </source>
</evidence>
<organism evidence="8 9">
    <name type="scientific">Hyaloscypha bicolor E</name>
    <dbReference type="NCBI Taxonomy" id="1095630"/>
    <lineage>
        <taxon>Eukaryota</taxon>
        <taxon>Fungi</taxon>
        <taxon>Dikarya</taxon>
        <taxon>Ascomycota</taxon>
        <taxon>Pezizomycotina</taxon>
        <taxon>Leotiomycetes</taxon>
        <taxon>Helotiales</taxon>
        <taxon>Hyaloscyphaceae</taxon>
        <taxon>Hyaloscypha</taxon>
        <taxon>Hyaloscypha bicolor</taxon>
    </lineage>
</organism>
<dbReference type="GO" id="GO:0005506">
    <property type="term" value="F:iron ion binding"/>
    <property type="evidence" value="ECO:0007669"/>
    <property type="project" value="InterPro"/>
</dbReference>
<feature type="domain" description="Fe2OG dioxygenase" evidence="7">
    <location>
        <begin position="116"/>
        <end position="244"/>
    </location>
</feature>
<evidence type="ECO:0000256" key="4">
    <source>
        <dbReference type="ARBA" id="ARBA00023002"/>
    </source>
</evidence>
<keyword evidence="9" id="KW-1185">Reference proteome</keyword>
<dbReference type="GO" id="GO:0031418">
    <property type="term" value="F:L-ascorbic acid binding"/>
    <property type="evidence" value="ECO:0007669"/>
    <property type="project" value="InterPro"/>
</dbReference>
<accession>A0A2J6TC69</accession>
<dbReference type="AlphaFoldDB" id="A0A2J6TC69"/>
<sequence length="251" mass="28377">MVFSWSFTSDETSHPASGDATVSSITDACRTDSYRTYLISEDPLVIYIESFVTPEEASQLTDLSESKFKPSPLWSDDGKVSFNTNYRSSLTASLERQYLIKCIESRARSFPFYLSPSDSLIKPLVVQRYGPTNQYRDHYDWFTDSPTLDGNIDSTFFVYIQANCTGGGTNFPRLKALEDEKWCKWVDCDQELGAGVTFRPITGNAIFWRNLDAQGKGLKSTLHAGLPVTEGMKTGLNIWTWVRYDRAISEL</sequence>
<dbReference type="PANTHER" id="PTHR10869">
    <property type="entry name" value="PROLYL 4-HYDROXYLASE ALPHA SUBUNIT"/>
    <property type="match status" value="1"/>
</dbReference>
<dbReference type="InterPro" id="IPR005123">
    <property type="entry name" value="Oxoglu/Fe-dep_dioxygenase_dom"/>
</dbReference>
<evidence type="ECO:0000256" key="5">
    <source>
        <dbReference type="ARBA" id="ARBA00023004"/>
    </source>
</evidence>
<dbReference type="InterPro" id="IPR006620">
    <property type="entry name" value="Pro_4_hyd_alph"/>
</dbReference>
<gene>
    <name evidence="8" type="ORF">K444DRAFT_629094</name>
</gene>
<evidence type="ECO:0000256" key="1">
    <source>
        <dbReference type="ARBA" id="ARBA00001961"/>
    </source>
</evidence>
<protein>
    <recommendedName>
        <fullName evidence="7">Fe2OG dioxygenase domain-containing protein</fullName>
    </recommendedName>
</protein>